<accession>A0A8S5MHJ7</accession>
<organism evidence="1">
    <name type="scientific">Myoviridae sp. ct9Ns12</name>
    <dbReference type="NCBI Taxonomy" id="2826626"/>
    <lineage>
        <taxon>Viruses</taxon>
        <taxon>Duplodnaviria</taxon>
        <taxon>Heunggongvirae</taxon>
        <taxon>Uroviricota</taxon>
        <taxon>Caudoviricetes</taxon>
    </lineage>
</organism>
<evidence type="ECO:0000313" key="1">
    <source>
        <dbReference type="EMBL" id="DAD81722.1"/>
    </source>
</evidence>
<reference evidence="1" key="1">
    <citation type="journal article" date="2021" name="Proc. Natl. Acad. Sci. U.S.A.">
        <title>A Catalog of Tens of Thousands of Viruses from Human Metagenomes Reveals Hidden Associations with Chronic Diseases.</title>
        <authorList>
            <person name="Tisza M.J."/>
            <person name="Buck C.B."/>
        </authorList>
    </citation>
    <scope>NUCLEOTIDE SEQUENCE</scope>
    <source>
        <strain evidence="1">Ct9Ns12</strain>
    </source>
</reference>
<name>A0A8S5MHJ7_9CAUD</name>
<proteinExistence type="predicted"/>
<sequence length="70" mass="8172">MEVKNGIIIDGVLHEAEKVYNGHSDCSDCSLRYECDEFESQYETFLCIVMKCFRFVNRGKVTDIKIDKEE</sequence>
<protein>
    <submittedName>
        <fullName evidence="1">Uncharacterized protein</fullName>
    </submittedName>
</protein>
<dbReference type="EMBL" id="BK014906">
    <property type="protein sequence ID" value="DAD81722.1"/>
    <property type="molecule type" value="Genomic_DNA"/>
</dbReference>